<dbReference type="AlphaFoldDB" id="A0A1R3GKL4"/>
<sequence>MAMAMACIDFSGIIPFPEGKILIAPTRKSQQSQICTIEKMNRTTKEE</sequence>
<dbReference type="EMBL" id="AWWV01014176">
    <property type="protein sequence ID" value="OMO58623.1"/>
    <property type="molecule type" value="Genomic_DNA"/>
</dbReference>
<protein>
    <submittedName>
        <fullName evidence="1">Uncharacterized protein</fullName>
    </submittedName>
</protein>
<dbReference type="Gramene" id="OMO58623">
    <property type="protein sequence ID" value="OMO58623"/>
    <property type="gene ID" value="CCACVL1_25425"/>
</dbReference>
<organism evidence="1 2">
    <name type="scientific">Corchorus capsularis</name>
    <name type="common">Jute</name>
    <dbReference type="NCBI Taxonomy" id="210143"/>
    <lineage>
        <taxon>Eukaryota</taxon>
        <taxon>Viridiplantae</taxon>
        <taxon>Streptophyta</taxon>
        <taxon>Embryophyta</taxon>
        <taxon>Tracheophyta</taxon>
        <taxon>Spermatophyta</taxon>
        <taxon>Magnoliopsida</taxon>
        <taxon>eudicotyledons</taxon>
        <taxon>Gunneridae</taxon>
        <taxon>Pentapetalae</taxon>
        <taxon>rosids</taxon>
        <taxon>malvids</taxon>
        <taxon>Malvales</taxon>
        <taxon>Malvaceae</taxon>
        <taxon>Grewioideae</taxon>
        <taxon>Apeibeae</taxon>
        <taxon>Corchorus</taxon>
    </lineage>
</organism>
<reference evidence="1 2" key="1">
    <citation type="submission" date="2013-09" db="EMBL/GenBank/DDBJ databases">
        <title>Corchorus capsularis genome sequencing.</title>
        <authorList>
            <person name="Alam M."/>
            <person name="Haque M.S."/>
            <person name="Islam M.S."/>
            <person name="Emdad E.M."/>
            <person name="Islam M.M."/>
            <person name="Ahmed B."/>
            <person name="Halim A."/>
            <person name="Hossen Q.M.M."/>
            <person name="Hossain M.Z."/>
            <person name="Ahmed R."/>
            <person name="Khan M.M."/>
            <person name="Islam R."/>
            <person name="Rashid M.M."/>
            <person name="Khan S.A."/>
            <person name="Rahman M.S."/>
            <person name="Alam M."/>
        </authorList>
    </citation>
    <scope>NUCLEOTIDE SEQUENCE [LARGE SCALE GENOMIC DNA]</scope>
    <source>
        <strain evidence="2">cv. CVL-1</strain>
        <tissue evidence="1">Whole seedling</tissue>
    </source>
</reference>
<evidence type="ECO:0000313" key="2">
    <source>
        <dbReference type="Proteomes" id="UP000188268"/>
    </source>
</evidence>
<name>A0A1R3GKL4_COCAP</name>
<dbReference type="Proteomes" id="UP000188268">
    <property type="component" value="Unassembled WGS sequence"/>
</dbReference>
<gene>
    <name evidence="1" type="ORF">CCACVL1_25425</name>
</gene>
<keyword evidence="2" id="KW-1185">Reference proteome</keyword>
<accession>A0A1R3GKL4</accession>
<evidence type="ECO:0000313" key="1">
    <source>
        <dbReference type="EMBL" id="OMO58623.1"/>
    </source>
</evidence>
<comment type="caution">
    <text evidence="1">The sequence shown here is derived from an EMBL/GenBank/DDBJ whole genome shotgun (WGS) entry which is preliminary data.</text>
</comment>
<proteinExistence type="predicted"/>